<protein>
    <recommendedName>
        <fullName evidence="8">MgtC/SapB/SrpB/YhiD N-terminal domain-containing protein</fullName>
    </recommendedName>
</protein>
<organism evidence="9 10">
    <name type="scientific">Stephanodiscus triporus</name>
    <dbReference type="NCBI Taxonomy" id="2934178"/>
    <lineage>
        <taxon>Eukaryota</taxon>
        <taxon>Sar</taxon>
        <taxon>Stramenopiles</taxon>
        <taxon>Ochrophyta</taxon>
        <taxon>Bacillariophyta</taxon>
        <taxon>Coscinodiscophyceae</taxon>
        <taxon>Thalassiosirophycidae</taxon>
        <taxon>Stephanodiscales</taxon>
        <taxon>Stephanodiscaceae</taxon>
        <taxon>Stephanodiscus</taxon>
    </lineage>
</organism>
<evidence type="ECO:0000256" key="4">
    <source>
        <dbReference type="ARBA" id="ARBA00022989"/>
    </source>
</evidence>
<feature type="region of interest" description="Disordered" evidence="6">
    <location>
        <begin position="27"/>
        <end position="62"/>
    </location>
</feature>
<sequence length="458" mass="46976">MVRSTVSLALTLVALSGGRTTTTLGFASTGRGARSSSSSAVVIPPARGGGARPRTSGIASGGRRTRSNVVVNVVDDVDDDRASAVRLAISVALCAVAMLAPALSPAARATTTSTFAPAGAAAAAAAAAAGIPTVPAFPTSRALGSFRLLPSGAELELCLRLLYAACCGAFVGLERSSSDRPAGVRTMALVGLGAAAYTVCSTHGFLPHVALGIASGSPLLNNVKVDLSRMASNVASGVGFIGAGAIHKSRLHGVGTEGQNVVAGLTTAAAVWCSAAVGVASGAGLYYVAAVATFATAAILKYARVPNERHGDDDVDDGPGFSRRTTALAKSKDRVDDDGGRSRPHRGERAQERSTRRDEGSISGLFGKKDAVGNRNPENNAYAVQDALYDRYSKDIHPIIIKEINDYSLPQKYLGLMSRLGNNSEGVVASDVLIEEEQAVVSSRDVAKNEQDAVEAEK</sequence>
<keyword evidence="4" id="KW-1133">Transmembrane helix</keyword>
<evidence type="ECO:0000256" key="1">
    <source>
        <dbReference type="ARBA" id="ARBA00004651"/>
    </source>
</evidence>
<feature type="compositionally biased region" description="Basic and acidic residues" evidence="6">
    <location>
        <begin position="330"/>
        <end position="360"/>
    </location>
</feature>
<dbReference type="Pfam" id="PF02308">
    <property type="entry name" value="MgtC"/>
    <property type="match status" value="1"/>
</dbReference>
<comment type="caution">
    <text evidence="9">The sequence shown here is derived from an EMBL/GenBank/DDBJ whole genome shotgun (WGS) entry which is preliminary data.</text>
</comment>
<dbReference type="GO" id="GO:0005886">
    <property type="term" value="C:plasma membrane"/>
    <property type="evidence" value="ECO:0007669"/>
    <property type="project" value="UniProtKB-SubCell"/>
</dbReference>
<feature type="region of interest" description="Disordered" evidence="6">
    <location>
        <begin position="308"/>
        <end position="377"/>
    </location>
</feature>
<feature type="compositionally biased region" description="Low complexity" evidence="6">
    <location>
        <begin position="27"/>
        <end position="40"/>
    </location>
</feature>
<keyword evidence="5" id="KW-0472">Membrane</keyword>
<proteinExistence type="predicted"/>
<dbReference type="PANTHER" id="PTHR33778:SF1">
    <property type="entry name" value="MAGNESIUM TRANSPORTER YHID-RELATED"/>
    <property type="match status" value="1"/>
</dbReference>
<reference evidence="9 10" key="1">
    <citation type="submission" date="2024-10" db="EMBL/GenBank/DDBJ databases">
        <title>Updated reference genomes for cyclostephanoid diatoms.</title>
        <authorList>
            <person name="Roberts W.R."/>
            <person name="Alverson A.J."/>
        </authorList>
    </citation>
    <scope>NUCLEOTIDE SEQUENCE [LARGE SCALE GENOMIC DNA]</scope>
    <source>
        <strain evidence="9 10">AJA276-08</strain>
    </source>
</reference>
<evidence type="ECO:0000256" key="5">
    <source>
        <dbReference type="ARBA" id="ARBA00023136"/>
    </source>
</evidence>
<evidence type="ECO:0000256" key="6">
    <source>
        <dbReference type="SAM" id="MobiDB-lite"/>
    </source>
</evidence>
<evidence type="ECO:0000256" key="3">
    <source>
        <dbReference type="ARBA" id="ARBA00022692"/>
    </source>
</evidence>
<keyword evidence="7" id="KW-0732">Signal</keyword>
<dbReference type="EMBL" id="JALLAZ020001616">
    <property type="protein sequence ID" value="KAL3770984.1"/>
    <property type="molecule type" value="Genomic_DNA"/>
</dbReference>
<feature type="chain" id="PRO_5044772072" description="MgtC/SapB/SrpB/YhiD N-terminal domain-containing protein" evidence="7">
    <location>
        <begin position="21"/>
        <end position="458"/>
    </location>
</feature>
<evidence type="ECO:0000256" key="2">
    <source>
        <dbReference type="ARBA" id="ARBA00022475"/>
    </source>
</evidence>
<keyword evidence="10" id="KW-1185">Reference proteome</keyword>
<dbReference type="InterPro" id="IPR003416">
    <property type="entry name" value="MgtC/SapB/SrpB/YhiD_fam"/>
</dbReference>
<evidence type="ECO:0000313" key="9">
    <source>
        <dbReference type="EMBL" id="KAL3770984.1"/>
    </source>
</evidence>
<accession>A0ABD3N5S1</accession>
<feature type="domain" description="MgtC/SapB/SrpB/YhiD N-terminal" evidence="8">
    <location>
        <begin position="161"/>
        <end position="303"/>
    </location>
</feature>
<comment type="subcellular location">
    <subcellularLocation>
        <location evidence="1">Cell membrane</location>
        <topology evidence="1">Multi-pass membrane protein</topology>
    </subcellularLocation>
</comment>
<keyword evidence="3" id="KW-0812">Transmembrane</keyword>
<evidence type="ECO:0000256" key="7">
    <source>
        <dbReference type="SAM" id="SignalP"/>
    </source>
</evidence>
<dbReference type="PANTHER" id="PTHR33778">
    <property type="entry name" value="PROTEIN MGTC"/>
    <property type="match status" value="1"/>
</dbReference>
<dbReference type="Proteomes" id="UP001530315">
    <property type="component" value="Unassembled WGS sequence"/>
</dbReference>
<feature type="signal peptide" evidence="7">
    <location>
        <begin position="1"/>
        <end position="20"/>
    </location>
</feature>
<dbReference type="AlphaFoldDB" id="A0ABD3N5S1"/>
<name>A0ABD3N5S1_9STRA</name>
<gene>
    <name evidence="9" type="ORF">ACHAW5_000386</name>
</gene>
<dbReference type="InterPro" id="IPR049177">
    <property type="entry name" value="MgtC_SapB_SrpB_YhiD_N"/>
</dbReference>
<evidence type="ECO:0000313" key="10">
    <source>
        <dbReference type="Proteomes" id="UP001530315"/>
    </source>
</evidence>
<evidence type="ECO:0000259" key="8">
    <source>
        <dbReference type="Pfam" id="PF02308"/>
    </source>
</evidence>
<dbReference type="PRINTS" id="PR01837">
    <property type="entry name" value="MGTCSAPBPROT"/>
</dbReference>
<keyword evidence="2" id="KW-1003">Cell membrane</keyword>